<accession>A0AAE1JYN3</accession>
<evidence type="ECO:0000256" key="1">
    <source>
        <dbReference type="SAM" id="MobiDB-lite"/>
    </source>
</evidence>
<reference evidence="2" key="1">
    <citation type="submission" date="2023-10" db="EMBL/GenBank/DDBJ databases">
        <title>Genome assemblies of two species of porcelain crab, Petrolisthes cinctipes and Petrolisthes manimaculis (Anomura: Porcellanidae).</title>
        <authorList>
            <person name="Angst P."/>
        </authorList>
    </citation>
    <scope>NUCLEOTIDE SEQUENCE</scope>
    <source>
        <strain evidence="2">PB745_01</strain>
        <tissue evidence="2">Gill</tissue>
    </source>
</reference>
<feature type="compositionally biased region" description="Basic and acidic residues" evidence="1">
    <location>
        <begin position="221"/>
        <end position="337"/>
    </location>
</feature>
<organism evidence="2 3">
    <name type="scientific">Petrolisthes cinctipes</name>
    <name type="common">Flat porcelain crab</name>
    <dbReference type="NCBI Taxonomy" id="88211"/>
    <lineage>
        <taxon>Eukaryota</taxon>
        <taxon>Metazoa</taxon>
        <taxon>Ecdysozoa</taxon>
        <taxon>Arthropoda</taxon>
        <taxon>Crustacea</taxon>
        <taxon>Multicrustacea</taxon>
        <taxon>Malacostraca</taxon>
        <taxon>Eumalacostraca</taxon>
        <taxon>Eucarida</taxon>
        <taxon>Decapoda</taxon>
        <taxon>Pleocyemata</taxon>
        <taxon>Anomura</taxon>
        <taxon>Galatheoidea</taxon>
        <taxon>Porcellanidae</taxon>
        <taxon>Petrolisthes</taxon>
    </lineage>
</organism>
<feature type="region of interest" description="Disordered" evidence="1">
    <location>
        <begin position="215"/>
        <end position="451"/>
    </location>
</feature>
<gene>
    <name evidence="2" type="ORF">Pcinc_033763</name>
</gene>
<sequence length="542" mass="61648">MEMKLVTFIPKYEKGTGAWRRCVYRWCVTPQGGYWCLEEVCVWLVCYSSGWVLVPGGGVYMAGVLLLRVGTGAWRRCVYGWCVTPQGGYWCLEEVCIWLVCYSSGWVLVPGGGVYMAGVLLLRVTRSLTHSLVVPLSAKVVPELYTGWTCILHDGGTCTSETNQVNYDVDLLWNVDVYHYQPLDQDPHYPTPGLTLPYTPGPTLPYTRTHTTLHTRTHTTLHQDPHYPTHQDPHYPTHQDSHYPTHQDPHYPTHQDPHYPTHQDPHYPTHQDPHYPTHQDPHYPTHQDPHYPTHQDTHYPTHQDPHYPTHQDPHYPTHQDPHYPTHQDPHYPTHQDTHYPTPGHTLPYTPGPTLPSTRTHTTLHTRTHTTLHQDPHYPTHQDPHYPTHQDSHYPTHQDPHYPTPGLTLPYTPGPTLPYTPGPTLPYTPGPTLPYTPWTNHVGGRGEKEGKRMEGGSLGITPHHGDLIHVPYTSVVDQYPPPTTLPTLSNQSLLKGGFLSQSDFLLGRVRVLGPRTQVPDSPYWISQSLKVPDVSIRATDWGA</sequence>
<evidence type="ECO:0000313" key="3">
    <source>
        <dbReference type="Proteomes" id="UP001286313"/>
    </source>
</evidence>
<keyword evidence="3" id="KW-1185">Reference proteome</keyword>
<dbReference type="AlphaFoldDB" id="A0AAE1JYN3"/>
<evidence type="ECO:0000313" key="2">
    <source>
        <dbReference type="EMBL" id="KAK3860169.1"/>
    </source>
</evidence>
<dbReference type="EMBL" id="JAWQEG010004801">
    <property type="protein sequence ID" value="KAK3860169.1"/>
    <property type="molecule type" value="Genomic_DNA"/>
</dbReference>
<name>A0AAE1JYN3_PETCI</name>
<proteinExistence type="predicted"/>
<protein>
    <submittedName>
        <fullName evidence="2">Uncharacterized protein</fullName>
    </submittedName>
</protein>
<comment type="caution">
    <text evidence="2">The sequence shown here is derived from an EMBL/GenBank/DDBJ whole genome shotgun (WGS) entry which is preliminary data.</text>
</comment>
<dbReference type="Proteomes" id="UP001286313">
    <property type="component" value="Unassembled WGS sequence"/>
</dbReference>
<feature type="compositionally biased region" description="Pro residues" evidence="1">
    <location>
        <begin position="411"/>
        <end position="433"/>
    </location>
</feature>
<feature type="compositionally biased region" description="Basic and acidic residues" evidence="1">
    <location>
        <begin position="371"/>
        <end position="399"/>
    </location>
</feature>